<evidence type="ECO:0000313" key="4">
    <source>
        <dbReference type="Proteomes" id="UP000559809"/>
    </source>
</evidence>
<protein>
    <submittedName>
        <fullName evidence="3">Tripartite tricarboxylate transporter substrate binding protein</fullName>
    </submittedName>
</protein>
<evidence type="ECO:0000256" key="2">
    <source>
        <dbReference type="SAM" id="SignalP"/>
    </source>
</evidence>
<accession>A0A853FWV8</accession>
<proteinExistence type="inferred from homology"/>
<dbReference type="AlphaFoldDB" id="A0A853FWV8"/>
<dbReference type="RefSeq" id="WP_180154362.1">
    <property type="nucleotide sequence ID" value="NZ_JACCEM010000003.1"/>
</dbReference>
<name>A0A853FWV8_9BURK</name>
<dbReference type="InterPro" id="IPR042100">
    <property type="entry name" value="Bug_dom1"/>
</dbReference>
<dbReference type="PIRSF" id="PIRSF017082">
    <property type="entry name" value="YflP"/>
    <property type="match status" value="1"/>
</dbReference>
<comment type="caution">
    <text evidence="3">The sequence shown here is derived from an EMBL/GenBank/DDBJ whole genome shotgun (WGS) entry which is preliminary data.</text>
</comment>
<dbReference type="CDD" id="cd07012">
    <property type="entry name" value="PBP2_Bug_TTT"/>
    <property type="match status" value="1"/>
</dbReference>
<keyword evidence="4" id="KW-1185">Reference proteome</keyword>
<feature type="chain" id="PRO_5032479491" evidence="2">
    <location>
        <begin position="38"/>
        <end position="336"/>
    </location>
</feature>
<keyword evidence="2" id="KW-0732">Signal</keyword>
<reference evidence="3 4" key="1">
    <citation type="submission" date="2020-07" db="EMBL/GenBank/DDBJ databases">
        <title>Taxonomic revisions and descriptions of new bacterial species based on genomic comparisons in the high-G+C-content subgroup of the family Alcaligenaceae.</title>
        <authorList>
            <person name="Szabo A."/>
            <person name="Felfoldi T."/>
        </authorList>
    </citation>
    <scope>NUCLEOTIDE SEQUENCE [LARGE SCALE GENOMIC DNA]</scope>
    <source>
        <strain evidence="3 4">LMG 24012</strain>
    </source>
</reference>
<dbReference type="InterPro" id="IPR005064">
    <property type="entry name" value="BUG"/>
</dbReference>
<evidence type="ECO:0000313" key="3">
    <source>
        <dbReference type="EMBL" id="NYT49073.1"/>
    </source>
</evidence>
<dbReference type="PANTHER" id="PTHR42928:SF5">
    <property type="entry name" value="BLR1237 PROTEIN"/>
    <property type="match status" value="1"/>
</dbReference>
<sequence length="336" mass="34950">MKPLFQSSHRKPGRAVLPGLAAAAIAAGALCATPAAAQAWPAKPIQLIVPFGAGGTTDLLARIVAEGLSKRLGQSVVVENKPGAGANIGAAEVARAKPDGYTLLMGTPGPLAINPYVYPQMSFDPAKDFAAVSYVADVPNVILTNPQSGLKNMEDVIKRAKAEPGILNWGSPGVGSTGHISLELLKQLSGVDIAHVPYKGAAQATTDLMAGHITLSGDNVPTALANIRAGKVVPLGVASEKELEVLPGVKPVGDTVKGYLLNSWFVIVAPAGTPKDVVDRISREIDAFEKEPDTIEKFRALGAIPVGGSPEHLAAHLKSEQKRFGELLKNIKVEGK</sequence>
<dbReference type="EMBL" id="JACCEM010000003">
    <property type="protein sequence ID" value="NYT49073.1"/>
    <property type="molecule type" value="Genomic_DNA"/>
</dbReference>
<evidence type="ECO:0000256" key="1">
    <source>
        <dbReference type="ARBA" id="ARBA00006987"/>
    </source>
</evidence>
<organism evidence="3 4">
    <name type="scientific">Parapusillimonas granuli</name>
    <dbReference type="NCBI Taxonomy" id="380911"/>
    <lineage>
        <taxon>Bacteria</taxon>
        <taxon>Pseudomonadati</taxon>
        <taxon>Pseudomonadota</taxon>
        <taxon>Betaproteobacteria</taxon>
        <taxon>Burkholderiales</taxon>
        <taxon>Alcaligenaceae</taxon>
        <taxon>Parapusillimonas</taxon>
    </lineage>
</organism>
<feature type="signal peptide" evidence="2">
    <location>
        <begin position="1"/>
        <end position="37"/>
    </location>
</feature>
<dbReference type="PANTHER" id="PTHR42928">
    <property type="entry name" value="TRICARBOXYLATE-BINDING PROTEIN"/>
    <property type="match status" value="1"/>
</dbReference>
<dbReference type="Gene3D" id="3.40.190.10">
    <property type="entry name" value="Periplasmic binding protein-like II"/>
    <property type="match status" value="1"/>
</dbReference>
<comment type="similarity">
    <text evidence="1">Belongs to the UPF0065 (bug) family.</text>
</comment>
<dbReference type="Pfam" id="PF03401">
    <property type="entry name" value="TctC"/>
    <property type="match status" value="1"/>
</dbReference>
<dbReference type="SUPFAM" id="SSF53850">
    <property type="entry name" value="Periplasmic binding protein-like II"/>
    <property type="match status" value="1"/>
</dbReference>
<gene>
    <name evidence="3" type="ORF">H0A72_07080</name>
</gene>
<dbReference type="Gene3D" id="3.40.190.150">
    <property type="entry name" value="Bordetella uptake gene, domain 1"/>
    <property type="match status" value="1"/>
</dbReference>
<dbReference type="Proteomes" id="UP000559809">
    <property type="component" value="Unassembled WGS sequence"/>
</dbReference>